<dbReference type="NCBIfam" id="TIGR01445">
    <property type="entry name" value="intein_Nterm"/>
    <property type="match status" value="1"/>
</dbReference>
<dbReference type="Gene3D" id="2.170.16.10">
    <property type="entry name" value="Hedgehog/Intein (Hint) domain"/>
    <property type="match status" value="1"/>
</dbReference>
<protein>
    <recommendedName>
        <fullName evidence="3">Hint domain-containing protein</fullName>
    </recommendedName>
</protein>
<dbReference type="SMART" id="SM00306">
    <property type="entry name" value="HintN"/>
    <property type="match status" value="1"/>
</dbReference>
<evidence type="ECO:0000256" key="2">
    <source>
        <dbReference type="ARBA" id="ARBA00023000"/>
    </source>
</evidence>
<comment type="caution">
    <text evidence="4">The sequence shown here is derived from an EMBL/GenBank/DDBJ whole genome shotgun (WGS) entry which is preliminary data.</text>
</comment>
<reference evidence="4" key="1">
    <citation type="journal article" date="2015" name="Nature">
        <title>Complex archaea that bridge the gap between prokaryotes and eukaryotes.</title>
        <authorList>
            <person name="Spang A."/>
            <person name="Saw J.H."/>
            <person name="Jorgensen S.L."/>
            <person name="Zaremba-Niedzwiedzka K."/>
            <person name="Martijn J."/>
            <person name="Lind A.E."/>
            <person name="van Eijk R."/>
            <person name="Schleper C."/>
            <person name="Guy L."/>
            <person name="Ettema T.J."/>
        </authorList>
    </citation>
    <scope>NUCLEOTIDE SEQUENCE</scope>
</reference>
<dbReference type="InterPro" id="IPR003587">
    <property type="entry name" value="Hint_dom_N"/>
</dbReference>
<dbReference type="SUPFAM" id="SSF51294">
    <property type="entry name" value="Hedgehog/intein (Hint) domain"/>
    <property type="match status" value="1"/>
</dbReference>
<dbReference type="InterPro" id="IPR036844">
    <property type="entry name" value="Hint_dom_sf"/>
</dbReference>
<dbReference type="CDD" id="cd00081">
    <property type="entry name" value="Hint"/>
    <property type="match status" value="1"/>
</dbReference>
<organism evidence="4">
    <name type="scientific">marine sediment metagenome</name>
    <dbReference type="NCBI Taxonomy" id="412755"/>
    <lineage>
        <taxon>unclassified sequences</taxon>
        <taxon>metagenomes</taxon>
        <taxon>ecological metagenomes</taxon>
    </lineage>
</organism>
<dbReference type="Pfam" id="PF05203">
    <property type="entry name" value="Hom_end_hint"/>
    <property type="match status" value="1"/>
</dbReference>
<gene>
    <name evidence="4" type="ORF">LCGC14_3105950</name>
</gene>
<feature type="domain" description="Hint" evidence="3">
    <location>
        <begin position="109"/>
        <end position="217"/>
    </location>
</feature>
<dbReference type="InterPro" id="IPR027434">
    <property type="entry name" value="Homing_endonucl"/>
</dbReference>
<evidence type="ECO:0000256" key="1">
    <source>
        <dbReference type="ARBA" id="ARBA00022813"/>
    </source>
</evidence>
<dbReference type="Gene3D" id="3.10.28.10">
    <property type="entry name" value="Homing endonucleases"/>
    <property type="match status" value="1"/>
</dbReference>
<name>A0A0F8WV86_9ZZZZ</name>
<dbReference type="InterPro" id="IPR007868">
    <property type="entry name" value="Hom_end_hint"/>
</dbReference>
<sequence length="325" mass="37540">MLVNKRRILFIGESSFLATGFAVYWNEVIKRLYETGDFSIAELGGYASDGDPQIQSVPWKFYPVQPHPSDQRAQQIFRSKPTNQFGEWRFDDVCIDWKPDLVVDHRDFWMCFDKDTPIILADGSVKNIKNITTKDKVLTHKGNDCSVIDHFQRKYSGKLYTIKASNLTIPITVTSDHPLLIVNRHKKHFLNENWNSNKAVWKLAGEITNDDFLCLPIPKNIKDDKKYPIGLCRLIGYYLAQGCMLYEGKRKNNKIKGIQLVFNHKLADYVEDAVKLIKTHFSLSATVHRRGNCSVIRAYGRNMGEFLLLHCGEHARNKRISKQLY</sequence>
<feature type="non-terminal residue" evidence="4">
    <location>
        <position position="325"/>
    </location>
</feature>
<proteinExistence type="predicted"/>
<evidence type="ECO:0000259" key="3">
    <source>
        <dbReference type="SMART" id="SM00306"/>
    </source>
</evidence>
<dbReference type="InterPro" id="IPR006141">
    <property type="entry name" value="Intein_N"/>
</dbReference>
<keyword evidence="1" id="KW-0068">Autocatalytic cleavage</keyword>
<evidence type="ECO:0000313" key="4">
    <source>
        <dbReference type="EMBL" id="KKK52335.1"/>
    </source>
</evidence>
<accession>A0A0F8WV86</accession>
<dbReference type="AlphaFoldDB" id="A0A0F8WV86"/>
<dbReference type="EMBL" id="LAZR01067071">
    <property type="protein sequence ID" value="KKK52335.1"/>
    <property type="molecule type" value="Genomic_DNA"/>
</dbReference>
<dbReference type="GO" id="GO:0016539">
    <property type="term" value="P:intein-mediated protein splicing"/>
    <property type="evidence" value="ECO:0007669"/>
    <property type="project" value="InterPro"/>
</dbReference>
<dbReference type="PROSITE" id="PS50817">
    <property type="entry name" value="INTEIN_N_TER"/>
    <property type="match status" value="1"/>
</dbReference>
<keyword evidence="2" id="KW-0651">Protein splicing</keyword>